<evidence type="ECO:0000313" key="7">
    <source>
        <dbReference type="EMBL" id="EKC67027.1"/>
    </source>
</evidence>
<sequence>MKNIVLIGMPASGKSTVGVILAKTLGIGFVDTDLVIQQRENALLQDIINEKGLQCFLDKERDAILSLECENCVVATGGSVVFRDEAMQKLKRNSVIVFIDVPLENVKARLKNIKTRGVAAPKNQSIDDIFFERLPLYKKYADITVDTADLSPEETVSRIIFH</sequence>
<dbReference type="Pfam" id="PF01202">
    <property type="entry name" value="SKI"/>
    <property type="match status" value="1"/>
</dbReference>
<evidence type="ECO:0000256" key="5">
    <source>
        <dbReference type="ARBA" id="ARBA00022840"/>
    </source>
</evidence>
<dbReference type="GO" id="GO:0008652">
    <property type="term" value="P:amino acid biosynthetic process"/>
    <property type="evidence" value="ECO:0007669"/>
    <property type="project" value="UniProtKB-KW"/>
</dbReference>
<evidence type="ECO:0000256" key="6">
    <source>
        <dbReference type="ARBA" id="ARBA00023141"/>
    </source>
</evidence>
<dbReference type="Gene3D" id="3.40.50.300">
    <property type="entry name" value="P-loop containing nucleotide triphosphate hydrolases"/>
    <property type="match status" value="1"/>
</dbReference>
<dbReference type="InterPro" id="IPR027417">
    <property type="entry name" value="P-loop_NTPase"/>
</dbReference>
<keyword evidence="2 7" id="KW-0808">Transferase</keyword>
<dbReference type="GO" id="GO:0004765">
    <property type="term" value="F:shikimate kinase activity"/>
    <property type="evidence" value="ECO:0007669"/>
    <property type="project" value="UniProtKB-EC"/>
</dbReference>
<dbReference type="GO" id="GO:0005524">
    <property type="term" value="F:ATP binding"/>
    <property type="evidence" value="ECO:0007669"/>
    <property type="project" value="UniProtKB-KW"/>
</dbReference>
<dbReference type="GO" id="GO:0009073">
    <property type="term" value="P:aromatic amino acid family biosynthetic process"/>
    <property type="evidence" value="ECO:0007669"/>
    <property type="project" value="UniProtKB-KW"/>
</dbReference>
<dbReference type="CDD" id="cd00464">
    <property type="entry name" value="SK"/>
    <property type="match status" value="1"/>
</dbReference>
<keyword evidence="6" id="KW-0057">Aromatic amino acid biosynthesis</keyword>
<gene>
    <name evidence="7" type="ORF">OBE_05649</name>
</gene>
<organism evidence="7">
    <name type="scientific">human gut metagenome</name>
    <dbReference type="NCBI Taxonomy" id="408170"/>
    <lineage>
        <taxon>unclassified sequences</taxon>
        <taxon>metagenomes</taxon>
        <taxon>organismal metagenomes</taxon>
    </lineage>
</organism>
<dbReference type="PRINTS" id="PR01100">
    <property type="entry name" value="SHIKIMTKNASE"/>
</dbReference>
<keyword evidence="3" id="KW-0547">Nucleotide-binding</keyword>
<dbReference type="GO" id="GO:0005829">
    <property type="term" value="C:cytosol"/>
    <property type="evidence" value="ECO:0007669"/>
    <property type="project" value="TreeGrafter"/>
</dbReference>
<protein>
    <submittedName>
        <fullName evidence="7">Shikimate kinase</fullName>
        <ecNumber evidence="7">2.7.1.71</ecNumber>
    </submittedName>
</protein>
<proteinExistence type="inferred from homology"/>
<dbReference type="PANTHER" id="PTHR21087">
    <property type="entry name" value="SHIKIMATE KINASE"/>
    <property type="match status" value="1"/>
</dbReference>
<dbReference type="PANTHER" id="PTHR21087:SF16">
    <property type="entry name" value="SHIKIMATE KINASE 1, CHLOROPLASTIC"/>
    <property type="match status" value="1"/>
</dbReference>
<dbReference type="HAMAP" id="MF_00109">
    <property type="entry name" value="Shikimate_kinase"/>
    <property type="match status" value="1"/>
</dbReference>
<reference evidence="7" key="1">
    <citation type="journal article" date="2013" name="Environ. Microbiol.">
        <title>Microbiota from the distal guts of lean and obese adolescents exhibit partial functional redundancy besides clear differences in community structure.</title>
        <authorList>
            <person name="Ferrer M."/>
            <person name="Ruiz A."/>
            <person name="Lanza F."/>
            <person name="Haange S.B."/>
            <person name="Oberbach A."/>
            <person name="Till H."/>
            <person name="Bargiela R."/>
            <person name="Campoy C."/>
            <person name="Segura M.T."/>
            <person name="Richter M."/>
            <person name="von Bergen M."/>
            <person name="Seifert J."/>
            <person name="Suarez A."/>
        </authorList>
    </citation>
    <scope>NUCLEOTIDE SEQUENCE</scope>
</reference>
<evidence type="ECO:0000256" key="1">
    <source>
        <dbReference type="ARBA" id="ARBA00022605"/>
    </source>
</evidence>
<evidence type="ECO:0000256" key="4">
    <source>
        <dbReference type="ARBA" id="ARBA00022777"/>
    </source>
</evidence>
<keyword evidence="1" id="KW-0028">Amino-acid biosynthesis</keyword>
<dbReference type="EMBL" id="AJWZ01003872">
    <property type="protein sequence ID" value="EKC67027.1"/>
    <property type="molecule type" value="Genomic_DNA"/>
</dbReference>
<dbReference type="AlphaFoldDB" id="K1T2B2"/>
<dbReference type="InterPro" id="IPR000623">
    <property type="entry name" value="Shikimate_kinase/TSH1"/>
</dbReference>
<keyword evidence="5" id="KW-0067">ATP-binding</keyword>
<dbReference type="InterPro" id="IPR031322">
    <property type="entry name" value="Shikimate/glucono_kinase"/>
</dbReference>
<keyword evidence="4 7" id="KW-0418">Kinase</keyword>
<dbReference type="EC" id="2.7.1.71" evidence="7"/>
<evidence type="ECO:0000256" key="2">
    <source>
        <dbReference type="ARBA" id="ARBA00022679"/>
    </source>
</evidence>
<dbReference type="SUPFAM" id="SSF52540">
    <property type="entry name" value="P-loop containing nucleoside triphosphate hydrolases"/>
    <property type="match status" value="1"/>
</dbReference>
<comment type="caution">
    <text evidence="7">The sequence shown here is derived from an EMBL/GenBank/DDBJ whole genome shotgun (WGS) entry which is preliminary data.</text>
</comment>
<name>K1T2B2_9ZZZZ</name>
<evidence type="ECO:0000256" key="3">
    <source>
        <dbReference type="ARBA" id="ARBA00022741"/>
    </source>
</evidence>
<accession>K1T2B2</accession>